<keyword evidence="6 12" id="KW-0812">Transmembrane</keyword>
<sequence>MLHQPDLRTPIFIFEFCNKKAMAAFHYNALDPEGKPVAGMIESDSARLARTQLRENGLFVVELNALSDTPSQTGARGWNLRFRKRIPLSEVSLMLRQLATLLEAGLPLEQGLAVLIEQGDNPAMRQVIAALRSEVLAGSTLARSMEKHRGTFPDIHRALIRAGEESGELATVMDKLASYSEAQQALQQKIGLAMVYPAIVITVAILVVGGLLLFVVPPVVEVFQQTRQALPFLTRALIALSDFLTATWLYLIAILAAGAFAAHRALKQEALRFQLHLRLLRLPIVGKLIRGSNTARMASTLAILAGSGVSLLTALDAACGVVSNLPMRRALEDAALKVREGVTLSRALAASGLFPPVLIHLIASGEQSGRLDTMLDRVAKQQTQEVAGFTTALTSIMEPLLILFMGAVVLLIVLAILLPIIQMNQMVK</sequence>
<feature type="transmembrane region" description="Helical" evidence="12">
    <location>
        <begin position="236"/>
        <end position="262"/>
    </location>
</feature>
<dbReference type="InterPro" id="IPR018076">
    <property type="entry name" value="T2SS_GspF_dom"/>
</dbReference>
<evidence type="ECO:0000256" key="2">
    <source>
        <dbReference type="ARBA" id="ARBA00005745"/>
    </source>
</evidence>
<dbReference type="FunFam" id="1.20.81.30:FF:000001">
    <property type="entry name" value="Type II secretion system protein F"/>
    <property type="match status" value="2"/>
</dbReference>
<dbReference type="NCBIfam" id="TIGR02120">
    <property type="entry name" value="GspF"/>
    <property type="match status" value="1"/>
</dbReference>
<evidence type="ECO:0000256" key="5">
    <source>
        <dbReference type="ARBA" id="ARBA00022519"/>
    </source>
</evidence>
<gene>
    <name evidence="14" type="primary">epsF_15</name>
    <name evidence="14" type="ORF">GALL_120080</name>
</gene>
<organism evidence="14">
    <name type="scientific">mine drainage metagenome</name>
    <dbReference type="NCBI Taxonomy" id="410659"/>
    <lineage>
        <taxon>unclassified sequences</taxon>
        <taxon>metagenomes</taxon>
        <taxon>ecological metagenomes</taxon>
    </lineage>
</organism>
<dbReference type="AlphaFoldDB" id="A0A1J5SBH7"/>
<keyword evidence="5" id="KW-0997">Cell inner membrane</keyword>
<name>A0A1J5SBH7_9ZZZZ</name>
<keyword evidence="7" id="KW-0479">Metal-binding</keyword>
<evidence type="ECO:0000256" key="6">
    <source>
        <dbReference type="ARBA" id="ARBA00022692"/>
    </source>
</evidence>
<evidence type="ECO:0000256" key="10">
    <source>
        <dbReference type="ARBA" id="ARBA00022989"/>
    </source>
</evidence>
<evidence type="ECO:0000256" key="1">
    <source>
        <dbReference type="ARBA" id="ARBA00004429"/>
    </source>
</evidence>
<dbReference type="InterPro" id="IPR003004">
    <property type="entry name" value="GspF/PilC"/>
</dbReference>
<evidence type="ECO:0000256" key="12">
    <source>
        <dbReference type="SAM" id="Phobius"/>
    </source>
</evidence>
<feature type="domain" description="Type II secretion system protein GspF" evidence="13">
    <location>
        <begin position="95"/>
        <end position="217"/>
    </location>
</feature>
<evidence type="ECO:0000313" key="14">
    <source>
        <dbReference type="EMBL" id="OIR05881.1"/>
    </source>
</evidence>
<dbReference type="InterPro" id="IPR001992">
    <property type="entry name" value="T2SS_GspF/T4SS_PilC_CS"/>
</dbReference>
<evidence type="ECO:0000256" key="9">
    <source>
        <dbReference type="ARBA" id="ARBA00022927"/>
    </source>
</evidence>
<keyword evidence="9" id="KW-0653">Protein transport</keyword>
<accession>A0A1J5SBH7</accession>
<dbReference type="PRINTS" id="PR00812">
    <property type="entry name" value="BCTERIALGSPF"/>
</dbReference>
<dbReference type="GO" id="GO:0015627">
    <property type="term" value="C:type II protein secretion system complex"/>
    <property type="evidence" value="ECO:0007669"/>
    <property type="project" value="InterPro"/>
</dbReference>
<evidence type="ECO:0000259" key="13">
    <source>
        <dbReference type="Pfam" id="PF00482"/>
    </source>
</evidence>
<feature type="transmembrane region" description="Helical" evidence="12">
    <location>
        <begin position="300"/>
        <end position="323"/>
    </location>
</feature>
<dbReference type="Gene3D" id="1.20.81.30">
    <property type="entry name" value="Type II secretion system (T2SS), domain F"/>
    <property type="match status" value="2"/>
</dbReference>
<comment type="subcellular location">
    <subcellularLocation>
        <location evidence="1">Cell inner membrane</location>
        <topology evidence="1">Multi-pass membrane protein</topology>
    </subcellularLocation>
</comment>
<evidence type="ECO:0000256" key="11">
    <source>
        <dbReference type="ARBA" id="ARBA00023136"/>
    </source>
</evidence>
<dbReference type="GO" id="GO:0015628">
    <property type="term" value="P:protein secretion by the type II secretion system"/>
    <property type="evidence" value="ECO:0007669"/>
    <property type="project" value="InterPro"/>
</dbReference>
<protein>
    <submittedName>
        <fullName evidence="14">Type II secretion system protein F</fullName>
    </submittedName>
</protein>
<dbReference type="GO" id="GO:0046872">
    <property type="term" value="F:metal ion binding"/>
    <property type="evidence" value="ECO:0007669"/>
    <property type="project" value="UniProtKB-KW"/>
</dbReference>
<reference evidence="14" key="1">
    <citation type="submission" date="2016-10" db="EMBL/GenBank/DDBJ databases">
        <title>Sequence of Gallionella enrichment culture.</title>
        <authorList>
            <person name="Poehlein A."/>
            <person name="Muehling M."/>
            <person name="Daniel R."/>
        </authorList>
    </citation>
    <scope>NUCLEOTIDE SEQUENCE</scope>
</reference>
<dbReference type="PANTHER" id="PTHR30012:SF0">
    <property type="entry name" value="TYPE II SECRETION SYSTEM PROTEIN F-RELATED"/>
    <property type="match status" value="1"/>
</dbReference>
<dbReference type="GO" id="GO:0005886">
    <property type="term" value="C:plasma membrane"/>
    <property type="evidence" value="ECO:0007669"/>
    <property type="project" value="UniProtKB-SubCell"/>
</dbReference>
<comment type="similarity">
    <text evidence="2">Belongs to the GSP F family.</text>
</comment>
<dbReference type="Pfam" id="PF00482">
    <property type="entry name" value="T2SSF"/>
    <property type="match status" value="2"/>
</dbReference>
<dbReference type="PROSITE" id="PS00874">
    <property type="entry name" value="T2SP_F"/>
    <property type="match status" value="1"/>
</dbReference>
<feature type="transmembrane region" description="Helical" evidence="12">
    <location>
        <begin position="193"/>
        <end position="216"/>
    </location>
</feature>
<evidence type="ECO:0000256" key="7">
    <source>
        <dbReference type="ARBA" id="ARBA00022723"/>
    </source>
</evidence>
<feature type="transmembrane region" description="Helical" evidence="12">
    <location>
        <begin position="400"/>
        <end position="421"/>
    </location>
</feature>
<dbReference type="InterPro" id="IPR011850">
    <property type="entry name" value="T2SS_GspF"/>
</dbReference>
<feature type="domain" description="Type II secretion system protein GspF" evidence="13">
    <location>
        <begin position="299"/>
        <end position="419"/>
    </location>
</feature>
<keyword evidence="3" id="KW-0813">Transport</keyword>
<proteinExistence type="inferred from homology"/>
<keyword evidence="11 12" id="KW-0472">Membrane</keyword>
<keyword evidence="8" id="KW-0106">Calcium</keyword>
<keyword evidence="10 12" id="KW-1133">Transmembrane helix</keyword>
<evidence type="ECO:0000256" key="3">
    <source>
        <dbReference type="ARBA" id="ARBA00022448"/>
    </source>
</evidence>
<keyword evidence="4" id="KW-1003">Cell membrane</keyword>
<evidence type="ECO:0000256" key="4">
    <source>
        <dbReference type="ARBA" id="ARBA00022475"/>
    </source>
</evidence>
<dbReference type="InterPro" id="IPR042094">
    <property type="entry name" value="T2SS_GspF_sf"/>
</dbReference>
<comment type="caution">
    <text evidence="14">The sequence shown here is derived from an EMBL/GenBank/DDBJ whole genome shotgun (WGS) entry which is preliminary data.</text>
</comment>
<dbReference type="EMBL" id="MLJW01000047">
    <property type="protein sequence ID" value="OIR05881.1"/>
    <property type="molecule type" value="Genomic_DNA"/>
</dbReference>
<evidence type="ECO:0000256" key="8">
    <source>
        <dbReference type="ARBA" id="ARBA00022837"/>
    </source>
</evidence>
<dbReference type="PANTHER" id="PTHR30012">
    <property type="entry name" value="GENERAL SECRETION PATHWAY PROTEIN"/>
    <property type="match status" value="1"/>
</dbReference>